<dbReference type="CDD" id="cd04730">
    <property type="entry name" value="NPD_like"/>
    <property type="match status" value="1"/>
</dbReference>
<dbReference type="Pfam" id="PF03060">
    <property type="entry name" value="NMO"/>
    <property type="match status" value="1"/>
</dbReference>
<dbReference type="SUPFAM" id="SSF51412">
    <property type="entry name" value="Inosine monophosphate dehydrogenase (IMPDH)"/>
    <property type="match status" value="1"/>
</dbReference>
<dbReference type="EMBL" id="DF849942">
    <property type="protein sequence ID" value="GAT60341.1"/>
    <property type="molecule type" value="Genomic_DNA"/>
</dbReference>
<accession>A0ABQ0MDV3</accession>
<protein>
    <submittedName>
        <fullName evidence="4">2-nitropropane dioxygenase</fullName>
    </submittedName>
</protein>
<dbReference type="PANTHER" id="PTHR32332">
    <property type="entry name" value="2-NITROPROPANE DIOXYGENASE"/>
    <property type="match status" value="1"/>
</dbReference>
<sequence length="450" mass="48446">MLQSLFDCVFDEGLCKTSPNLYEATLLVSGDILAPSPWPRLASFCFCTSYSEVSATHQISVPRAIDQCGPSRRNPRVASGTGDCAQRTSLRRRARPQAVACVFRQSHLRPDPLHFFSPSTTMPISTALTNLLHIRTPFVGAAMQWVSVPRLVAAVSNAGGLGVLTALTQPNPEALRQAIRETRSLTSKPFGVNITLLPSINPPDYAGYARAAVEEGVRIFETAGNNPGKIIKYLKENGCIVIHKCTTIRHAKSAAKHGVDVLSIDGFECAGHPGEDDIGGLVLLARAAKELDIPYIASGGIADARGIAAALALGAAGVNMGTRFMCTVESPIHHNIKQKIVDSSEQDTTHIFRTLHNTARVFKNKVAQEVVTIERRGNAKFEDIRDLVSGARGRIVYENGDPDYGIWTAGIAMGLITDIPTCEALISRLEKETEAIIGNMAALVVTKAKL</sequence>
<dbReference type="Gene3D" id="3.20.20.70">
    <property type="entry name" value="Aldolase class I"/>
    <property type="match status" value="1"/>
</dbReference>
<evidence type="ECO:0000256" key="2">
    <source>
        <dbReference type="ARBA" id="ARBA00022643"/>
    </source>
</evidence>
<keyword evidence="2" id="KW-0288">FMN</keyword>
<keyword evidence="1" id="KW-0285">Flavoprotein</keyword>
<evidence type="ECO:0000313" key="4">
    <source>
        <dbReference type="EMBL" id="GAT60341.1"/>
    </source>
</evidence>
<proteinExistence type="predicted"/>
<dbReference type="InterPro" id="IPR004136">
    <property type="entry name" value="NMO"/>
</dbReference>
<keyword evidence="3" id="KW-0560">Oxidoreductase</keyword>
<dbReference type="SMART" id="SM01240">
    <property type="entry name" value="IMPDH"/>
    <property type="match status" value="1"/>
</dbReference>
<dbReference type="GO" id="GO:0051213">
    <property type="term" value="F:dioxygenase activity"/>
    <property type="evidence" value="ECO:0007669"/>
    <property type="project" value="UniProtKB-KW"/>
</dbReference>
<dbReference type="InterPro" id="IPR013785">
    <property type="entry name" value="Aldolase_TIM"/>
</dbReference>
<dbReference type="Proteomes" id="UP000815677">
    <property type="component" value="Unassembled WGS sequence"/>
</dbReference>
<reference evidence="4" key="1">
    <citation type="submission" date="2014-09" db="EMBL/GenBank/DDBJ databases">
        <title>Genome sequence of the luminous mushroom Mycena chlorophos for searching fungal bioluminescence genes.</title>
        <authorList>
            <person name="Tanaka Y."/>
            <person name="Kasuga D."/>
            <person name="Oba Y."/>
            <person name="Hase S."/>
            <person name="Sato K."/>
            <person name="Oba Y."/>
            <person name="Sakakibara Y."/>
        </authorList>
    </citation>
    <scope>NUCLEOTIDE SEQUENCE</scope>
</reference>
<keyword evidence="4" id="KW-0223">Dioxygenase</keyword>
<evidence type="ECO:0000256" key="3">
    <source>
        <dbReference type="ARBA" id="ARBA00023002"/>
    </source>
</evidence>
<organism evidence="4 5">
    <name type="scientific">Mycena chlorophos</name>
    <name type="common">Agaric fungus</name>
    <name type="synonym">Agaricus chlorophos</name>
    <dbReference type="NCBI Taxonomy" id="658473"/>
    <lineage>
        <taxon>Eukaryota</taxon>
        <taxon>Fungi</taxon>
        <taxon>Dikarya</taxon>
        <taxon>Basidiomycota</taxon>
        <taxon>Agaricomycotina</taxon>
        <taxon>Agaricomycetes</taxon>
        <taxon>Agaricomycetidae</taxon>
        <taxon>Agaricales</taxon>
        <taxon>Marasmiineae</taxon>
        <taxon>Mycenaceae</taxon>
        <taxon>Mycena</taxon>
    </lineage>
</organism>
<dbReference type="PANTHER" id="PTHR32332:SF20">
    <property type="entry name" value="2-NITROPROPANE DIOXYGENASE-LIKE PROTEIN"/>
    <property type="match status" value="1"/>
</dbReference>
<name>A0ABQ0MDV3_MYCCL</name>
<keyword evidence="5" id="KW-1185">Reference proteome</keyword>
<evidence type="ECO:0000256" key="1">
    <source>
        <dbReference type="ARBA" id="ARBA00022630"/>
    </source>
</evidence>
<gene>
    <name evidence="4" type="ORF">MCHLO_16484</name>
</gene>
<evidence type="ECO:0000313" key="5">
    <source>
        <dbReference type="Proteomes" id="UP000815677"/>
    </source>
</evidence>